<accession>A0A929KW42</accession>
<feature type="signal peptide" evidence="2">
    <location>
        <begin position="1"/>
        <end position="20"/>
    </location>
</feature>
<dbReference type="Proteomes" id="UP000622475">
    <property type="component" value="Unassembled WGS sequence"/>
</dbReference>
<keyword evidence="1" id="KW-0472">Membrane</keyword>
<keyword evidence="4" id="KW-1185">Reference proteome</keyword>
<evidence type="ECO:0000256" key="1">
    <source>
        <dbReference type="SAM" id="Phobius"/>
    </source>
</evidence>
<keyword evidence="1" id="KW-0812">Transmembrane</keyword>
<dbReference type="EMBL" id="JADFFL010000003">
    <property type="protein sequence ID" value="MBE9661787.1"/>
    <property type="molecule type" value="Genomic_DNA"/>
</dbReference>
<protein>
    <submittedName>
        <fullName evidence="3">Uncharacterized protein</fullName>
    </submittedName>
</protein>
<evidence type="ECO:0000256" key="2">
    <source>
        <dbReference type="SAM" id="SignalP"/>
    </source>
</evidence>
<organism evidence="3 4">
    <name type="scientific">Mucilaginibacter myungsuensis</name>
    <dbReference type="NCBI Taxonomy" id="649104"/>
    <lineage>
        <taxon>Bacteria</taxon>
        <taxon>Pseudomonadati</taxon>
        <taxon>Bacteroidota</taxon>
        <taxon>Sphingobacteriia</taxon>
        <taxon>Sphingobacteriales</taxon>
        <taxon>Sphingobacteriaceae</taxon>
        <taxon>Mucilaginibacter</taxon>
    </lineage>
</organism>
<feature type="transmembrane region" description="Helical" evidence="1">
    <location>
        <begin position="113"/>
        <end position="133"/>
    </location>
</feature>
<evidence type="ECO:0000313" key="3">
    <source>
        <dbReference type="EMBL" id="MBE9661787.1"/>
    </source>
</evidence>
<name>A0A929KW42_9SPHI</name>
<gene>
    <name evidence="3" type="ORF">IRJ16_07815</name>
</gene>
<feature type="chain" id="PRO_5036976829" evidence="2">
    <location>
        <begin position="21"/>
        <end position="177"/>
    </location>
</feature>
<dbReference type="RefSeq" id="WP_194110997.1">
    <property type="nucleotide sequence ID" value="NZ_JADFFL010000003.1"/>
</dbReference>
<feature type="transmembrane region" description="Helical" evidence="1">
    <location>
        <begin position="140"/>
        <end position="157"/>
    </location>
</feature>
<comment type="caution">
    <text evidence="3">The sequence shown here is derived from an EMBL/GenBank/DDBJ whole genome shotgun (WGS) entry which is preliminary data.</text>
</comment>
<keyword evidence="2" id="KW-0732">Signal</keyword>
<dbReference type="AlphaFoldDB" id="A0A929KW42"/>
<keyword evidence="1" id="KW-1133">Transmembrane helix</keyword>
<evidence type="ECO:0000313" key="4">
    <source>
        <dbReference type="Proteomes" id="UP000622475"/>
    </source>
</evidence>
<sequence length="177" mass="20144">MGKRTFLILSLLALGFLAKADTITIKHFIIKDNPFGKNQMAIVATDTLNNTLENVNGDFSFTVNGFDQLLAFHNGVAFYPPKIEKSIFLYIRHHNDAGTVSKLYYVYKNNDKLLPFHISWGWLVVIPLGLILIGYLFKRLIIIAAIVFVIFFFFNHYNGLDIGTFFQSIVDGLKSLF</sequence>
<reference evidence="3" key="1">
    <citation type="submission" date="2020-10" db="EMBL/GenBank/DDBJ databases">
        <title>Mucilaginibacter mali sp. nov., isolated from rhizosphere soil of apple orchard.</title>
        <authorList>
            <person name="Lee J.-S."/>
            <person name="Kim H.S."/>
            <person name="Kim J.-S."/>
        </authorList>
    </citation>
    <scope>NUCLEOTIDE SEQUENCE</scope>
    <source>
        <strain evidence="3">KCTC 22746</strain>
    </source>
</reference>
<proteinExistence type="predicted"/>